<sequence>MLKIIFNSVGKSVLWTVVFLCLWAAPAFALPTSQMVDSFTVTSGVEMQTHRSSSGGGSVTVYVLKIDLSNPYVKLDTIVGSNGTLEKNQGVTDMAVRSRSVAAVNGDFFQIGGDGRPIGLTYSDNKIITSPAMRSDMYGFAITNGKKPVIDVFSFSGKVTAPGGNSFPLAGINKPPYLISGGASSDTNTLQMYTPAWGHGSRGGSGLADVVEMVVSGNVVKEIRKGLVATTIPGDGYVLRGQGPAASFLQNNFHPGDQVGVEYSVGPVDDIYSAVGGQAVLIKDGSIPNSFTQEIKGRVARTAAGYSTDGKTLYLACAERSSKSQGMTQWEMAYFLLSLGVNRAVNLDGGGSTTMVARRFGEESPVLINVPEKGSVRSIPTAIGIYSTAPPGDFAGLLLKSPAKVLVGVPVNFSAKAYDQYFNPYRLAPGDVVWTLKTGEGQVNGGEITFETGGPVTVAAKKGDYEKALSIDVFDENDIAKLVVEPGSIKTTPGAVVQIKVSALCKDGTVFDLKPGQFNIAAGDGTGTVAGDRFTASATPAAGELSVSFRSLTIPVPVVVAEKEQVVGRVQKGAPLSLKLGNYFSIDIKDGSLPDGSMVTVEPLEQLPGEIPEGYEKIYGVKFSTDGGLTELSEPAEISWYTDAASPSLFQWRDGNWQAITAAETGQRTVGAAIPAMEPLLLAAQPDKSFSDMKGHWAANDVSLLAAKGIVSGFPGNVYLPQEKVTRVQFVTMLAKAMGWQPVEGDSVFSDNDIIPLWARGYLSAAVQKGVVSGYKDGSFMPSKTVTRSEMASMISRALELPQAGTDVINSFKDRNKIDNWAVDPVARSVAAGLFRGDNKNMFNPAGFATRAESAAIIARSLEYSLYKDQIIPPNN</sequence>
<dbReference type="OrthoDB" id="9809781at2"/>
<name>A0A2L2XEC6_9FIRM</name>
<keyword evidence="2" id="KW-0732">Signal</keyword>
<feature type="signal peptide" evidence="2">
    <location>
        <begin position="1"/>
        <end position="29"/>
    </location>
</feature>
<dbReference type="PANTHER" id="PTHR40446:SF2">
    <property type="entry name" value="N-ACETYLGLUCOSAMINE-1-PHOSPHODIESTER ALPHA-N-ACETYLGLUCOSAMINIDASE"/>
    <property type="match status" value="1"/>
</dbReference>
<dbReference type="EMBL" id="BFAV01000126">
    <property type="protein sequence ID" value="GBF34063.1"/>
    <property type="molecule type" value="Genomic_DNA"/>
</dbReference>
<reference evidence="5" key="1">
    <citation type="submission" date="2018-02" db="EMBL/GenBank/DDBJ databases">
        <title>Genome sequence of Desulfocucumis palustris strain NAW-5.</title>
        <authorList>
            <person name="Watanabe M."/>
            <person name="Kojima H."/>
            <person name="Fukui M."/>
        </authorList>
    </citation>
    <scope>NUCLEOTIDE SEQUENCE [LARGE SCALE GENOMIC DNA]</scope>
    <source>
        <strain evidence="5">NAW-5</strain>
    </source>
</reference>
<accession>A0A2L2XEC6</accession>
<keyword evidence="5" id="KW-1185">Reference proteome</keyword>
<evidence type="ECO:0000259" key="3">
    <source>
        <dbReference type="PROSITE" id="PS51272"/>
    </source>
</evidence>
<feature type="chain" id="PRO_5014759739" evidence="2">
    <location>
        <begin position="30"/>
        <end position="876"/>
    </location>
</feature>
<dbReference type="AlphaFoldDB" id="A0A2L2XEC6"/>
<dbReference type="Pfam" id="PF09992">
    <property type="entry name" value="NAGPA"/>
    <property type="match status" value="1"/>
</dbReference>
<dbReference type="InterPro" id="IPR018711">
    <property type="entry name" value="NAGPA"/>
</dbReference>
<protein>
    <submittedName>
        <fullName evidence="4">N-acetylmuramoyl-L-alanine amidase</fullName>
    </submittedName>
</protein>
<dbReference type="RefSeq" id="WP_104372365.1">
    <property type="nucleotide sequence ID" value="NZ_BFAV01000126.1"/>
</dbReference>
<dbReference type="Proteomes" id="UP000239549">
    <property type="component" value="Unassembled WGS sequence"/>
</dbReference>
<dbReference type="PANTHER" id="PTHR40446">
    <property type="entry name" value="N-ACETYLGLUCOSAMINE-1-PHOSPHODIESTER ALPHA-N-ACETYLGLUCOSAMINIDASE"/>
    <property type="match status" value="1"/>
</dbReference>
<proteinExistence type="predicted"/>
<evidence type="ECO:0000313" key="4">
    <source>
        <dbReference type="EMBL" id="GBF34063.1"/>
    </source>
</evidence>
<evidence type="ECO:0000313" key="5">
    <source>
        <dbReference type="Proteomes" id="UP000239549"/>
    </source>
</evidence>
<organism evidence="4 5">
    <name type="scientific">Desulfocucumis palustris</name>
    <dbReference type="NCBI Taxonomy" id="1898651"/>
    <lineage>
        <taxon>Bacteria</taxon>
        <taxon>Bacillati</taxon>
        <taxon>Bacillota</taxon>
        <taxon>Clostridia</taxon>
        <taxon>Eubacteriales</taxon>
        <taxon>Desulfocucumaceae</taxon>
        <taxon>Desulfocucumis</taxon>
    </lineage>
</organism>
<dbReference type="InterPro" id="IPR001119">
    <property type="entry name" value="SLH_dom"/>
</dbReference>
<keyword evidence="1" id="KW-0677">Repeat</keyword>
<dbReference type="PROSITE" id="PS51272">
    <property type="entry name" value="SLH"/>
    <property type="match status" value="3"/>
</dbReference>
<evidence type="ECO:0000256" key="1">
    <source>
        <dbReference type="ARBA" id="ARBA00022737"/>
    </source>
</evidence>
<feature type="domain" description="SLH" evidence="3">
    <location>
        <begin position="685"/>
        <end position="745"/>
    </location>
</feature>
<evidence type="ECO:0000256" key="2">
    <source>
        <dbReference type="SAM" id="SignalP"/>
    </source>
</evidence>
<comment type="caution">
    <text evidence="4">The sequence shown here is derived from an EMBL/GenBank/DDBJ whole genome shotgun (WGS) entry which is preliminary data.</text>
</comment>
<feature type="domain" description="SLH" evidence="3">
    <location>
        <begin position="810"/>
        <end position="872"/>
    </location>
</feature>
<dbReference type="Pfam" id="PF00395">
    <property type="entry name" value="SLH"/>
    <property type="match status" value="3"/>
</dbReference>
<gene>
    <name evidence="4" type="ORF">DCCM_3175</name>
</gene>
<feature type="domain" description="SLH" evidence="3">
    <location>
        <begin position="746"/>
        <end position="809"/>
    </location>
</feature>